<dbReference type="Pfam" id="PF01171">
    <property type="entry name" value="ATP_bind_3"/>
    <property type="match status" value="1"/>
</dbReference>
<dbReference type="EMBL" id="PFFQ01000040">
    <property type="protein sequence ID" value="PIW16117.1"/>
    <property type="molecule type" value="Genomic_DNA"/>
</dbReference>
<dbReference type="InterPro" id="IPR015262">
    <property type="entry name" value="tRNA_Ile_lys_synt_subst-bd"/>
</dbReference>
<accession>A0A2M7G2V0</accession>
<comment type="caution">
    <text evidence="10">The sequence shown here is derived from an EMBL/GenBank/DDBJ whole genome shotgun (WGS) entry which is preliminary data.</text>
</comment>
<dbReference type="Pfam" id="PF09179">
    <property type="entry name" value="TilS"/>
    <property type="match status" value="1"/>
</dbReference>
<evidence type="ECO:0000256" key="3">
    <source>
        <dbReference type="ARBA" id="ARBA00022694"/>
    </source>
</evidence>
<evidence type="ECO:0000313" key="11">
    <source>
        <dbReference type="Proteomes" id="UP000231019"/>
    </source>
</evidence>
<dbReference type="EC" id="6.3.4.19" evidence="7"/>
<evidence type="ECO:0000259" key="8">
    <source>
        <dbReference type="Pfam" id="PF01171"/>
    </source>
</evidence>
<feature type="domain" description="tRNA(Ile)-lysidine/2-thiocytidine synthase N-terminal" evidence="8">
    <location>
        <begin position="29"/>
        <end position="212"/>
    </location>
</feature>
<feature type="domain" description="tRNA(Ile)-lysidine synthase substrate-binding" evidence="9">
    <location>
        <begin position="269"/>
        <end position="319"/>
    </location>
</feature>
<proteinExistence type="inferred from homology"/>
<evidence type="ECO:0000313" key="10">
    <source>
        <dbReference type="EMBL" id="PIW16117.1"/>
    </source>
</evidence>
<dbReference type="NCBIfam" id="TIGR02432">
    <property type="entry name" value="lysidine_TilS_N"/>
    <property type="match status" value="1"/>
</dbReference>
<comment type="catalytic activity">
    <reaction evidence="6 7">
        <text>cytidine(34) in tRNA(Ile2) + L-lysine + ATP = lysidine(34) in tRNA(Ile2) + AMP + diphosphate + H(+)</text>
        <dbReference type="Rhea" id="RHEA:43744"/>
        <dbReference type="Rhea" id="RHEA-COMP:10625"/>
        <dbReference type="Rhea" id="RHEA-COMP:10670"/>
        <dbReference type="ChEBI" id="CHEBI:15378"/>
        <dbReference type="ChEBI" id="CHEBI:30616"/>
        <dbReference type="ChEBI" id="CHEBI:32551"/>
        <dbReference type="ChEBI" id="CHEBI:33019"/>
        <dbReference type="ChEBI" id="CHEBI:82748"/>
        <dbReference type="ChEBI" id="CHEBI:83665"/>
        <dbReference type="ChEBI" id="CHEBI:456215"/>
        <dbReference type="EC" id="6.3.4.19"/>
    </reaction>
</comment>
<comment type="similarity">
    <text evidence="7">Belongs to the tRNA(Ile)-lysidine synthase family.</text>
</comment>
<keyword evidence="1 7" id="KW-0963">Cytoplasm</keyword>
<dbReference type="PANTHER" id="PTHR43033">
    <property type="entry name" value="TRNA(ILE)-LYSIDINE SYNTHASE-RELATED"/>
    <property type="match status" value="1"/>
</dbReference>
<dbReference type="InterPro" id="IPR011063">
    <property type="entry name" value="TilS/TtcA_N"/>
</dbReference>
<dbReference type="SUPFAM" id="SSF82829">
    <property type="entry name" value="MesJ substrate recognition domain-like"/>
    <property type="match status" value="1"/>
</dbReference>
<evidence type="ECO:0000256" key="4">
    <source>
        <dbReference type="ARBA" id="ARBA00022741"/>
    </source>
</evidence>
<comment type="domain">
    <text evidence="7">The N-terminal region contains the highly conserved SGGXDS motif, predicted to be a P-loop motif involved in ATP binding.</text>
</comment>
<dbReference type="InterPro" id="IPR012094">
    <property type="entry name" value="tRNA_Ile_lys_synt"/>
</dbReference>
<evidence type="ECO:0000256" key="1">
    <source>
        <dbReference type="ARBA" id="ARBA00022490"/>
    </source>
</evidence>
<dbReference type="GO" id="GO:0005737">
    <property type="term" value="C:cytoplasm"/>
    <property type="evidence" value="ECO:0007669"/>
    <property type="project" value="UniProtKB-SubCell"/>
</dbReference>
<reference evidence="10 11" key="1">
    <citation type="submission" date="2017-09" db="EMBL/GenBank/DDBJ databases">
        <title>Depth-based differentiation of microbial function through sediment-hosted aquifers and enrichment of novel symbionts in the deep terrestrial subsurface.</title>
        <authorList>
            <person name="Probst A.J."/>
            <person name="Ladd B."/>
            <person name="Jarett J.K."/>
            <person name="Geller-Mcgrath D.E."/>
            <person name="Sieber C.M."/>
            <person name="Emerson J.B."/>
            <person name="Anantharaman K."/>
            <person name="Thomas B.C."/>
            <person name="Malmstrom R."/>
            <person name="Stieglmeier M."/>
            <person name="Klingl A."/>
            <person name="Woyke T."/>
            <person name="Ryan C.M."/>
            <person name="Banfield J.F."/>
        </authorList>
    </citation>
    <scope>NUCLEOTIDE SEQUENCE [LARGE SCALE GENOMIC DNA]</scope>
    <source>
        <strain evidence="10">CG17_big_fil_post_rev_8_21_14_2_50_48_46</strain>
    </source>
</reference>
<evidence type="ECO:0000259" key="9">
    <source>
        <dbReference type="Pfam" id="PF09179"/>
    </source>
</evidence>
<evidence type="ECO:0000256" key="5">
    <source>
        <dbReference type="ARBA" id="ARBA00022840"/>
    </source>
</evidence>
<keyword evidence="4 7" id="KW-0547">Nucleotide-binding</keyword>
<dbReference type="AlphaFoldDB" id="A0A2M7G2V0"/>
<dbReference type="GO" id="GO:0006400">
    <property type="term" value="P:tRNA modification"/>
    <property type="evidence" value="ECO:0007669"/>
    <property type="project" value="UniProtKB-UniRule"/>
</dbReference>
<dbReference type="HAMAP" id="MF_01161">
    <property type="entry name" value="tRNA_Ile_lys_synt"/>
    <property type="match status" value="1"/>
</dbReference>
<evidence type="ECO:0000256" key="7">
    <source>
        <dbReference type="HAMAP-Rule" id="MF_01161"/>
    </source>
</evidence>
<name>A0A2M7G2V0_9BACT</name>
<comment type="subcellular location">
    <subcellularLocation>
        <location evidence="7">Cytoplasm</location>
    </subcellularLocation>
</comment>
<evidence type="ECO:0000256" key="6">
    <source>
        <dbReference type="ARBA" id="ARBA00048539"/>
    </source>
</evidence>
<dbReference type="InterPro" id="IPR014729">
    <property type="entry name" value="Rossmann-like_a/b/a_fold"/>
</dbReference>
<protein>
    <recommendedName>
        <fullName evidence="7">tRNA(Ile)-lysidine synthase</fullName>
        <ecNumber evidence="7">6.3.4.19</ecNumber>
    </recommendedName>
    <alternativeName>
        <fullName evidence="7">tRNA(Ile)-2-lysyl-cytidine synthase</fullName>
    </alternativeName>
    <alternativeName>
        <fullName evidence="7">tRNA(Ile)-lysidine synthetase</fullName>
    </alternativeName>
</protein>
<evidence type="ECO:0000256" key="2">
    <source>
        <dbReference type="ARBA" id="ARBA00022598"/>
    </source>
</evidence>
<dbReference type="GO" id="GO:0032267">
    <property type="term" value="F:tRNA(Ile)-lysidine synthase activity"/>
    <property type="evidence" value="ECO:0007669"/>
    <property type="project" value="UniProtKB-EC"/>
</dbReference>
<dbReference type="Gene3D" id="3.30.465.60">
    <property type="match status" value="1"/>
</dbReference>
<dbReference type="PANTHER" id="PTHR43033:SF1">
    <property type="entry name" value="TRNA(ILE)-LYSIDINE SYNTHASE-RELATED"/>
    <property type="match status" value="1"/>
</dbReference>
<dbReference type="CDD" id="cd01992">
    <property type="entry name" value="TilS_N"/>
    <property type="match status" value="1"/>
</dbReference>
<comment type="function">
    <text evidence="7">Ligates lysine onto the cytidine present at position 34 of the AUA codon-specific tRNA(Ile) that contains the anticodon CAU, in an ATP-dependent manner. Cytidine is converted to lysidine, thus changing the amino acid specificity of the tRNA from methionine to isoleucine.</text>
</comment>
<organism evidence="10 11">
    <name type="scientific">bacterium (Candidatus Blackallbacteria) CG17_big_fil_post_rev_8_21_14_2_50_48_46</name>
    <dbReference type="NCBI Taxonomy" id="2014261"/>
    <lineage>
        <taxon>Bacteria</taxon>
        <taxon>Candidatus Blackallbacteria</taxon>
    </lineage>
</organism>
<keyword evidence="5 7" id="KW-0067">ATP-binding</keyword>
<sequence>MKNFSDRSFCSGLFVWIEKHQLLLAGSRVLLAVSGGLDSMVMLDFFRRFGQKKYALDFGVAHIDHGLRTESAADALWLNDHCQALAIPFWQIRLAVADVHQTSAQSSLEAVARELRYAWLFSLAREEGFDALATAHTASDQAEGLLMRWVRGAVQGLGGMSPVQERQGLRLIRPLLDTPRAALEAYVEHYQLSWREDSSNAELDFFRNRIRAQVLPLLRAENPRLEQQWCEHALIWQEEQQFLEQLTESAALTVLSTEPEGLRVLLRSFEGLGPALQRRVLKRALTQVCGDWKIFTSRHLEALLQLARAETGKSLNLPRGILARKEKLSILICHLNSDT</sequence>
<keyword evidence="3 7" id="KW-0819">tRNA processing</keyword>
<dbReference type="GO" id="GO:0005524">
    <property type="term" value="F:ATP binding"/>
    <property type="evidence" value="ECO:0007669"/>
    <property type="project" value="UniProtKB-UniRule"/>
</dbReference>
<dbReference type="Proteomes" id="UP000231019">
    <property type="component" value="Unassembled WGS sequence"/>
</dbReference>
<dbReference type="SUPFAM" id="SSF52402">
    <property type="entry name" value="Adenine nucleotide alpha hydrolases-like"/>
    <property type="match status" value="1"/>
</dbReference>
<dbReference type="InterPro" id="IPR012795">
    <property type="entry name" value="tRNA_Ile_lys_synt_N"/>
</dbReference>
<gene>
    <name evidence="7 10" type="primary">tilS</name>
    <name evidence="10" type="ORF">COW36_14225</name>
</gene>
<keyword evidence="2 7" id="KW-0436">Ligase</keyword>
<feature type="binding site" evidence="7">
    <location>
        <begin position="34"/>
        <end position="39"/>
    </location>
    <ligand>
        <name>ATP</name>
        <dbReference type="ChEBI" id="CHEBI:30616"/>
    </ligand>
</feature>
<dbReference type="Gene3D" id="3.40.50.620">
    <property type="entry name" value="HUPs"/>
    <property type="match status" value="1"/>
</dbReference>